<name>K9P215_CYAGP</name>
<dbReference type="KEGG" id="cgc:Cyagr_0175"/>
<accession>K9P215</accession>
<evidence type="ECO:0000313" key="2">
    <source>
        <dbReference type="EMBL" id="AFY27382.1"/>
    </source>
</evidence>
<protein>
    <submittedName>
        <fullName evidence="2">Uncharacterized protein</fullName>
    </submittedName>
</protein>
<dbReference type="HOGENOM" id="CLU_2192653_0_0_3"/>
<gene>
    <name evidence="2" type="ordered locus">Cyagr_0175</name>
</gene>
<evidence type="ECO:0000313" key="3">
    <source>
        <dbReference type="Proteomes" id="UP000010388"/>
    </source>
</evidence>
<dbReference type="AlphaFoldDB" id="K9P215"/>
<sequence length="108" mass="11498">MPPQLSKFLCDTVRISQKISPEAVSQKMQEGSPEDGGIFCETEGEGIFCETSTENPNPVTATDLEDGGIFCEYPLAPHTRGDGSQVKEGATWGGPEGLEMFTVQVDGG</sequence>
<feature type="region of interest" description="Disordered" evidence="1">
    <location>
        <begin position="21"/>
        <end position="40"/>
    </location>
</feature>
<reference evidence="3" key="1">
    <citation type="journal article" date="2013" name="Proc. Natl. Acad. Sci. U.S.A.">
        <title>Improving the coverage of the cyanobacterial phylum using diversity-driven genome sequencing.</title>
        <authorList>
            <person name="Shih P.M."/>
            <person name="Wu D."/>
            <person name="Latifi A."/>
            <person name="Axen S.D."/>
            <person name="Fewer D.P."/>
            <person name="Talla E."/>
            <person name="Calteau A."/>
            <person name="Cai F."/>
            <person name="Tandeau de Marsac N."/>
            <person name="Rippka R."/>
            <person name="Herdman M."/>
            <person name="Sivonen K."/>
            <person name="Coursin T."/>
            <person name="Laurent T."/>
            <person name="Goodwin L."/>
            <person name="Nolan M."/>
            <person name="Davenport K.W."/>
            <person name="Han C.S."/>
            <person name="Rubin E.M."/>
            <person name="Eisen J.A."/>
            <person name="Woyke T."/>
            <person name="Gugger M."/>
            <person name="Kerfeld C.A."/>
        </authorList>
    </citation>
    <scope>NUCLEOTIDE SEQUENCE [LARGE SCALE GENOMIC DNA]</scope>
    <source>
        <strain evidence="3">ATCC 27147 / PCC 6307</strain>
    </source>
</reference>
<organism evidence="2 3">
    <name type="scientific">Cyanobium gracile (strain ATCC 27147 / PCC 6307)</name>
    <dbReference type="NCBI Taxonomy" id="292564"/>
    <lineage>
        <taxon>Bacteria</taxon>
        <taxon>Bacillati</taxon>
        <taxon>Cyanobacteriota</taxon>
        <taxon>Cyanophyceae</taxon>
        <taxon>Synechococcales</taxon>
        <taxon>Prochlorococcaceae</taxon>
        <taxon>Cyanobium</taxon>
    </lineage>
</organism>
<dbReference type="Proteomes" id="UP000010388">
    <property type="component" value="Chromosome"/>
</dbReference>
<proteinExistence type="predicted"/>
<evidence type="ECO:0000256" key="1">
    <source>
        <dbReference type="SAM" id="MobiDB-lite"/>
    </source>
</evidence>
<dbReference type="EMBL" id="CP003495">
    <property type="protein sequence ID" value="AFY27382.1"/>
    <property type="molecule type" value="Genomic_DNA"/>
</dbReference>
<feature type="region of interest" description="Disordered" evidence="1">
    <location>
        <begin position="75"/>
        <end position="96"/>
    </location>
</feature>